<gene>
    <name evidence="1" type="ORF">SAMN05216377_11117</name>
</gene>
<accession>A0A1G7TFV3</accession>
<evidence type="ECO:0000313" key="2">
    <source>
        <dbReference type="Proteomes" id="UP000198967"/>
    </source>
</evidence>
<proteinExistence type="predicted"/>
<dbReference type="Proteomes" id="UP000198967">
    <property type="component" value="Unassembled WGS sequence"/>
</dbReference>
<reference evidence="1 2" key="1">
    <citation type="submission" date="2016-10" db="EMBL/GenBank/DDBJ databases">
        <authorList>
            <person name="de Groot N.N."/>
        </authorList>
    </citation>
    <scope>NUCLEOTIDE SEQUENCE [LARGE SCALE GENOMIC DNA]</scope>
    <source>
        <strain evidence="1 2">CGMCC 4.3143</strain>
    </source>
</reference>
<dbReference type="AlphaFoldDB" id="A0A1G7TFV3"/>
<dbReference type="RefSeq" id="WP_093085771.1">
    <property type="nucleotide sequence ID" value="NZ_FNBE01000011.1"/>
</dbReference>
<protein>
    <submittedName>
        <fullName evidence="1">Uncharacterized protein</fullName>
    </submittedName>
</protein>
<sequence>MIDRQVLEELATLSDGIDAVQATVSELLDGAPSVAVSPVPSGDLGARLLAALDDDQRARFEQWQTRERLHWDGADMAVVGLAGITGVLATWFDSPTDRAVRLALRRLGATRLMRAWERDAKRMAMDHMGPGFGGSAHRVRSSGHDIGRPLAALSQILNGQFVGYRWDDGVREQVTVDGFAVPDDLVGALQLWTKHLAADLVTTMSLPLPGWTMLNQLPDRDLRRFVHDVYRGTAPGEGLNLRSGVISPSLSSAVVEIIVHTHVHATALDRRGTAVLTADERRLRDELLLAAHAVTAAAAVGKTTTRAAVLPIKSMSIRHLNMPALARVGLLGVGLLIDHRRRRHTAAPSWSDLAHAD</sequence>
<dbReference type="EMBL" id="FNBE01000011">
    <property type="protein sequence ID" value="SDG34071.1"/>
    <property type="molecule type" value="Genomic_DNA"/>
</dbReference>
<name>A0A1G7TFV3_PSEOR</name>
<evidence type="ECO:0000313" key="1">
    <source>
        <dbReference type="EMBL" id="SDG34071.1"/>
    </source>
</evidence>
<dbReference type="STRING" id="366584.SAMN05216377_11117"/>
<organism evidence="1 2">
    <name type="scientific">Pseudonocardia oroxyli</name>
    <dbReference type="NCBI Taxonomy" id="366584"/>
    <lineage>
        <taxon>Bacteria</taxon>
        <taxon>Bacillati</taxon>
        <taxon>Actinomycetota</taxon>
        <taxon>Actinomycetes</taxon>
        <taxon>Pseudonocardiales</taxon>
        <taxon>Pseudonocardiaceae</taxon>
        <taxon>Pseudonocardia</taxon>
    </lineage>
</organism>
<dbReference type="OrthoDB" id="4512082at2"/>
<keyword evidence="2" id="KW-1185">Reference proteome</keyword>